<dbReference type="AlphaFoldDB" id="A0A0J1FTL6"/>
<sequence length="83" mass="9575">MREISKEFYGEVSIVARIRFAIEAENAEEAEEKLFNANCPMSLVDDNNNPVCEISEIEWHMVDKASQGNVQESDLDDFYIEEE</sequence>
<dbReference type="Proteomes" id="UP000036356">
    <property type="component" value="Unassembled WGS sequence"/>
</dbReference>
<keyword evidence="2" id="KW-1185">Reference proteome</keyword>
<accession>A0A0J1FTL6</accession>
<proteinExistence type="predicted"/>
<gene>
    <name evidence="1" type="ORF">DEAC_c17370</name>
</gene>
<dbReference type="EMBL" id="LDZY01000005">
    <property type="protein sequence ID" value="KLU66338.1"/>
    <property type="molecule type" value="Genomic_DNA"/>
</dbReference>
<dbReference type="RefSeq" id="WP_047809610.1">
    <property type="nucleotide sequence ID" value="NZ_LDZY01000005.1"/>
</dbReference>
<protein>
    <submittedName>
        <fullName evidence="1">Uncharacterized protein</fullName>
    </submittedName>
</protein>
<dbReference type="STRING" id="476652.DEAC_c17370"/>
<evidence type="ECO:0000313" key="1">
    <source>
        <dbReference type="EMBL" id="KLU66338.1"/>
    </source>
</evidence>
<reference evidence="1 2" key="1">
    <citation type="submission" date="2015-06" db="EMBL/GenBank/DDBJ databases">
        <title>Draft genome of the moderately acidophilic sulfate reducer Candidatus Desulfosporosinus acididurans strain M1.</title>
        <authorList>
            <person name="Poehlein A."/>
            <person name="Petzsch P."/>
            <person name="Johnson B.D."/>
            <person name="Schloemann M."/>
            <person name="Daniel R."/>
            <person name="Muehling M."/>
        </authorList>
    </citation>
    <scope>NUCLEOTIDE SEQUENCE [LARGE SCALE GENOMIC DNA]</scope>
    <source>
        <strain evidence="1 2">M1</strain>
    </source>
</reference>
<name>A0A0J1FTL6_9FIRM</name>
<evidence type="ECO:0000313" key="2">
    <source>
        <dbReference type="Proteomes" id="UP000036356"/>
    </source>
</evidence>
<organism evidence="1 2">
    <name type="scientific">Desulfosporosinus acididurans</name>
    <dbReference type="NCBI Taxonomy" id="476652"/>
    <lineage>
        <taxon>Bacteria</taxon>
        <taxon>Bacillati</taxon>
        <taxon>Bacillota</taxon>
        <taxon>Clostridia</taxon>
        <taxon>Eubacteriales</taxon>
        <taxon>Desulfitobacteriaceae</taxon>
        <taxon>Desulfosporosinus</taxon>
    </lineage>
</organism>
<dbReference type="PATRIC" id="fig|476652.3.peg.1795"/>
<comment type="caution">
    <text evidence="1">The sequence shown here is derived from an EMBL/GenBank/DDBJ whole genome shotgun (WGS) entry which is preliminary data.</text>
</comment>